<dbReference type="Proteomes" id="UP000095601">
    <property type="component" value="Unassembled WGS sequence"/>
</dbReference>
<keyword evidence="2" id="KW-1185">Reference proteome</keyword>
<proteinExistence type="predicted"/>
<dbReference type="EMBL" id="MKGI01000043">
    <property type="protein sequence ID" value="OEL11329.1"/>
    <property type="molecule type" value="Genomic_DNA"/>
</dbReference>
<protein>
    <submittedName>
        <fullName evidence="1">Uncharacterized protein</fullName>
    </submittedName>
</protein>
<sequence>MAFLQKIPSVFIEARFTVAGTVSDFHRIPILIPTNIGNQKHCKCTFKPEIVKIFGLYISKKIENPKVFYLDFIKKKHQTRTEVNL</sequence>
<evidence type="ECO:0000313" key="1">
    <source>
        <dbReference type="EMBL" id="OEL11329.1"/>
    </source>
</evidence>
<comment type="caution">
    <text evidence="1">The sequence shown here is derived from an EMBL/GenBank/DDBJ whole genome shotgun (WGS) entry which is preliminary data.</text>
</comment>
<name>A0A1E5UEI5_9FLAO</name>
<organism evidence="1 2">
    <name type="scientific">Cloacibacterium normanense</name>
    <dbReference type="NCBI Taxonomy" id="237258"/>
    <lineage>
        <taxon>Bacteria</taxon>
        <taxon>Pseudomonadati</taxon>
        <taxon>Bacteroidota</taxon>
        <taxon>Flavobacteriia</taxon>
        <taxon>Flavobacteriales</taxon>
        <taxon>Weeksellaceae</taxon>
    </lineage>
</organism>
<gene>
    <name evidence="1" type="ORF">BHF72_2199</name>
</gene>
<accession>A0A1E5UEI5</accession>
<reference evidence="1 2" key="1">
    <citation type="submission" date="2016-09" db="EMBL/GenBank/DDBJ databases">
        <authorList>
            <person name="Capua I."/>
            <person name="De Benedictis P."/>
            <person name="Joannis T."/>
            <person name="Lombin L.H."/>
            <person name="Cattoli G."/>
        </authorList>
    </citation>
    <scope>NUCLEOTIDE SEQUENCE [LARGE SCALE GENOMIC DNA]</scope>
    <source>
        <strain evidence="1 2">NRS-1</strain>
    </source>
</reference>
<evidence type="ECO:0000313" key="2">
    <source>
        <dbReference type="Proteomes" id="UP000095601"/>
    </source>
</evidence>
<dbReference type="AlphaFoldDB" id="A0A1E5UEI5"/>